<dbReference type="Pfam" id="PF01545">
    <property type="entry name" value="Cation_efflux"/>
    <property type="match status" value="1"/>
</dbReference>
<dbReference type="EMBL" id="JAEKNS010000006">
    <property type="protein sequence ID" value="MBJ7593310.1"/>
    <property type="molecule type" value="Genomic_DNA"/>
</dbReference>
<accession>A0A934JZX4</accession>
<comment type="subcellular location">
    <subcellularLocation>
        <location evidence="1">Membrane</location>
        <topology evidence="1">Multi-pass membrane protein</topology>
    </subcellularLocation>
</comment>
<dbReference type="InterPro" id="IPR027469">
    <property type="entry name" value="Cation_efflux_TMD_sf"/>
</dbReference>
<dbReference type="InterPro" id="IPR002524">
    <property type="entry name" value="Cation_efflux"/>
</dbReference>
<feature type="transmembrane region" description="Helical" evidence="7">
    <location>
        <begin position="98"/>
        <end position="119"/>
    </location>
</feature>
<feature type="domain" description="Cation efflux protein transmembrane" evidence="8">
    <location>
        <begin position="34"/>
        <end position="223"/>
    </location>
</feature>
<keyword evidence="6 7" id="KW-0472">Membrane</keyword>
<dbReference type="GO" id="GO:0008324">
    <property type="term" value="F:monoatomic cation transmembrane transporter activity"/>
    <property type="evidence" value="ECO:0007669"/>
    <property type="project" value="InterPro"/>
</dbReference>
<gene>
    <name evidence="9" type="ORF">JF886_00370</name>
</gene>
<evidence type="ECO:0000313" key="10">
    <source>
        <dbReference type="Proteomes" id="UP000606991"/>
    </source>
</evidence>
<keyword evidence="5 7" id="KW-1133">Transmembrane helix</keyword>
<evidence type="ECO:0000256" key="5">
    <source>
        <dbReference type="ARBA" id="ARBA00022989"/>
    </source>
</evidence>
<evidence type="ECO:0000313" key="9">
    <source>
        <dbReference type="EMBL" id="MBJ7593310.1"/>
    </source>
</evidence>
<evidence type="ECO:0000256" key="3">
    <source>
        <dbReference type="ARBA" id="ARBA00022448"/>
    </source>
</evidence>
<proteinExistence type="inferred from homology"/>
<dbReference type="Gene3D" id="3.30.70.1350">
    <property type="entry name" value="Cation efflux protein, cytoplasmic domain"/>
    <property type="match status" value="1"/>
</dbReference>
<feature type="transmembrane region" description="Helical" evidence="7">
    <location>
        <begin position="131"/>
        <end position="151"/>
    </location>
</feature>
<keyword evidence="4 7" id="KW-0812">Transmembrane</keyword>
<dbReference type="RefSeq" id="WP_337308466.1">
    <property type="nucleotide sequence ID" value="NZ_JAEKNS010000006.1"/>
</dbReference>
<comment type="caution">
    <text evidence="9">The sequence shown here is derived from an EMBL/GenBank/DDBJ whole genome shotgun (WGS) entry which is preliminary data.</text>
</comment>
<dbReference type="InterPro" id="IPR058533">
    <property type="entry name" value="Cation_efflux_TM"/>
</dbReference>
<dbReference type="PANTHER" id="PTHR43840:SF15">
    <property type="entry name" value="MITOCHONDRIAL METAL TRANSPORTER 1-RELATED"/>
    <property type="match status" value="1"/>
</dbReference>
<dbReference type="Proteomes" id="UP000606991">
    <property type="component" value="Unassembled WGS sequence"/>
</dbReference>
<dbReference type="FunFam" id="1.20.1510.10:FF:000006">
    <property type="entry name" value="Divalent cation efflux transporter"/>
    <property type="match status" value="1"/>
</dbReference>
<dbReference type="SUPFAM" id="SSF161111">
    <property type="entry name" value="Cation efflux protein transmembrane domain-like"/>
    <property type="match status" value="1"/>
</dbReference>
<dbReference type="NCBIfam" id="TIGR01297">
    <property type="entry name" value="CDF"/>
    <property type="match status" value="1"/>
</dbReference>
<dbReference type="PANTHER" id="PTHR43840">
    <property type="entry name" value="MITOCHONDRIAL METAL TRANSPORTER 1-RELATED"/>
    <property type="match status" value="1"/>
</dbReference>
<feature type="transmembrane region" description="Helical" evidence="7">
    <location>
        <begin position="29"/>
        <end position="54"/>
    </location>
</feature>
<dbReference type="AlphaFoldDB" id="A0A934JZX4"/>
<organism evidence="9 10">
    <name type="scientific">Candidatus Aeolococcus gillhamiae</name>
    <dbReference type="NCBI Taxonomy" id="3127015"/>
    <lineage>
        <taxon>Bacteria</taxon>
        <taxon>Bacillati</taxon>
        <taxon>Candidatus Dormiibacterota</taxon>
        <taxon>Candidatus Dormibacteria</taxon>
        <taxon>Candidatus Aeolococcales</taxon>
        <taxon>Candidatus Aeolococcaceae</taxon>
        <taxon>Candidatus Aeolococcus</taxon>
    </lineage>
</organism>
<evidence type="ECO:0000256" key="6">
    <source>
        <dbReference type="ARBA" id="ARBA00023136"/>
    </source>
</evidence>
<dbReference type="InterPro" id="IPR050291">
    <property type="entry name" value="CDF_Transporter"/>
</dbReference>
<evidence type="ECO:0000259" key="8">
    <source>
        <dbReference type="Pfam" id="PF01545"/>
    </source>
</evidence>
<dbReference type="InterPro" id="IPR036837">
    <property type="entry name" value="Cation_efflux_CTD_sf"/>
</dbReference>
<reference evidence="9 10" key="1">
    <citation type="submission" date="2020-10" db="EMBL/GenBank/DDBJ databases">
        <title>Ca. Dormibacterota MAGs.</title>
        <authorList>
            <person name="Montgomery K."/>
        </authorList>
    </citation>
    <scope>NUCLEOTIDE SEQUENCE [LARGE SCALE GENOMIC DNA]</scope>
    <source>
        <strain evidence="9">SC8812_S17_18</strain>
    </source>
</reference>
<keyword evidence="3" id="KW-0813">Transport</keyword>
<name>A0A934JZX4_9BACT</name>
<evidence type="ECO:0000256" key="7">
    <source>
        <dbReference type="SAM" id="Phobius"/>
    </source>
</evidence>
<protein>
    <submittedName>
        <fullName evidence="9">Cation transporter</fullName>
    </submittedName>
</protein>
<evidence type="ECO:0000256" key="4">
    <source>
        <dbReference type="ARBA" id="ARBA00022692"/>
    </source>
</evidence>
<evidence type="ECO:0000256" key="1">
    <source>
        <dbReference type="ARBA" id="ARBA00004141"/>
    </source>
</evidence>
<dbReference type="Gene3D" id="1.20.1510.10">
    <property type="entry name" value="Cation efflux protein transmembrane domain"/>
    <property type="match status" value="1"/>
</dbReference>
<feature type="transmembrane region" description="Helical" evidence="7">
    <location>
        <begin position="172"/>
        <end position="192"/>
    </location>
</feature>
<evidence type="ECO:0000256" key="2">
    <source>
        <dbReference type="ARBA" id="ARBA00008114"/>
    </source>
</evidence>
<sequence>MNAARTVDRVAGALSEAEESAHRRAANRAVGVSAAGLAATGGIELALAIFTGSVALLGDALHNLSDVSTSFVVFFGFRVSKRRPSARYGYGYERAEDIAGLGVALVIFASAIFAAYVSYQKFVSGAGTAHLTVAMVAAVIGMIGNLGVAQYKRVVARRIQSVTMQAEATHSWLDTLSSLGALVGLIGVSLGFRWADPVAGFAVTLFILHVAYEVTSEIVHHLMDGVDPDHVEAARRSITALPGIQSATVRGRWMGRSLVVEVEGTLDGGTALHAAQKRTAEVERAVFAAVPEARRVTWIPRCPDGTGLAE</sequence>
<dbReference type="GO" id="GO:0016020">
    <property type="term" value="C:membrane"/>
    <property type="evidence" value="ECO:0007669"/>
    <property type="project" value="UniProtKB-SubCell"/>
</dbReference>
<comment type="similarity">
    <text evidence="2">Belongs to the cation diffusion facilitator (CDF) transporter (TC 2.A.4) family.</text>
</comment>
<feature type="transmembrane region" description="Helical" evidence="7">
    <location>
        <begin position="60"/>
        <end position="77"/>
    </location>
</feature>